<evidence type="ECO:0000313" key="1">
    <source>
        <dbReference type="EMBL" id="GLD49185.1"/>
    </source>
</evidence>
<gene>
    <name evidence="1" type="ORF">AKAME5_000301400</name>
</gene>
<evidence type="ECO:0000313" key="2">
    <source>
        <dbReference type="Proteomes" id="UP001279410"/>
    </source>
</evidence>
<protein>
    <submittedName>
        <fullName evidence="1">DNA-3-methyladenine glycosylase</fullName>
    </submittedName>
</protein>
<name>A0AAD3QZD1_LATJO</name>
<dbReference type="Proteomes" id="UP001279410">
    <property type="component" value="Unassembled WGS sequence"/>
</dbReference>
<organism evidence="1 2">
    <name type="scientific">Lates japonicus</name>
    <name type="common">Japanese lates</name>
    <dbReference type="NCBI Taxonomy" id="270547"/>
    <lineage>
        <taxon>Eukaryota</taxon>
        <taxon>Metazoa</taxon>
        <taxon>Chordata</taxon>
        <taxon>Craniata</taxon>
        <taxon>Vertebrata</taxon>
        <taxon>Euteleostomi</taxon>
        <taxon>Actinopterygii</taxon>
        <taxon>Neopterygii</taxon>
        <taxon>Teleostei</taxon>
        <taxon>Neoteleostei</taxon>
        <taxon>Acanthomorphata</taxon>
        <taxon>Carangaria</taxon>
        <taxon>Carangaria incertae sedis</taxon>
        <taxon>Centropomidae</taxon>
        <taxon>Lates</taxon>
    </lineage>
</organism>
<proteinExistence type="predicted"/>
<accession>A0AAD3QZD1</accession>
<comment type="caution">
    <text evidence="1">The sequence shown here is derived from an EMBL/GenBank/DDBJ whole genome shotgun (WGS) entry which is preliminary data.</text>
</comment>
<dbReference type="AlphaFoldDB" id="A0AAD3QZD1"/>
<dbReference type="EMBL" id="BRZM01000007">
    <property type="protein sequence ID" value="GLD49185.1"/>
    <property type="molecule type" value="Genomic_DNA"/>
</dbReference>
<keyword evidence="2" id="KW-1185">Reference proteome</keyword>
<reference evidence="1" key="1">
    <citation type="submission" date="2022-08" db="EMBL/GenBank/DDBJ databases">
        <title>Genome sequencing of akame (Lates japonicus).</title>
        <authorList>
            <person name="Hashiguchi Y."/>
            <person name="Takahashi H."/>
        </authorList>
    </citation>
    <scope>NUCLEOTIDE SEQUENCE</scope>
    <source>
        <strain evidence="1">Kochi</strain>
    </source>
</reference>
<sequence>MWPKCGCRPLLCFPPTGRAFPHCSMGSTRGKFSSAGCSLIQFGGESQPRPGLETVCEEGEPVKIIRPIGVYAGRRCSVNGGD</sequence>